<organism evidence="2">
    <name type="scientific">Myoviridae sp. ctncN39</name>
    <dbReference type="NCBI Taxonomy" id="2825170"/>
    <lineage>
        <taxon>Viruses</taxon>
        <taxon>Duplodnaviria</taxon>
        <taxon>Heunggongvirae</taxon>
        <taxon>Uroviricota</taxon>
        <taxon>Caudoviricetes</taxon>
    </lineage>
</organism>
<sequence>MKYDTEQMTFIGTAGTAEESAALALHYEIMAAAQTAAASLLDLARKIKRMRDTSGYKALGFDSLEAYTMATMGMKQRQAYNYIAIAEKLPAQLIEQNAAAGVTKLALLAQLSGQEQQQIAAETNLTDTTVAELKEQIKELQAKNAGYAEQLSLLQSSAEDAKETARRDAQETVRRDLEAAVQRQKEAEAAAKQDRRERDAALAAAEKLKAEAEQHEKALEKARAEGAADAEEKARAEVRMEAEAKLAEEKAAREAAEERAAQLAKQLQVSGDESTVKFGLLFQQLQENAYGIDAICKELTEKDEVEKAGKFRTALGRALTKLAEQLGSA</sequence>
<dbReference type="EMBL" id="BK016183">
    <property type="protein sequence ID" value="DAG00847.1"/>
    <property type="molecule type" value="Genomic_DNA"/>
</dbReference>
<proteinExistence type="predicted"/>
<protein>
    <submittedName>
        <fullName evidence="2">Uncharacterized protein</fullName>
    </submittedName>
</protein>
<feature type="region of interest" description="Disordered" evidence="1">
    <location>
        <begin position="207"/>
        <end position="230"/>
    </location>
</feature>
<evidence type="ECO:0000313" key="2">
    <source>
        <dbReference type="EMBL" id="DAG00847.1"/>
    </source>
</evidence>
<name>A0A8S5V2K0_9CAUD</name>
<evidence type="ECO:0000256" key="1">
    <source>
        <dbReference type="SAM" id="MobiDB-lite"/>
    </source>
</evidence>
<reference evidence="2" key="1">
    <citation type="journal article" date="2021" name="Proc. Natl. Acad. Sci. U.S.A.">
        <title>A Catalog of Tens of Thousands of Viruses from Human Metagenomes Reveals Hidden Associations with Chronic Diseases.</title>
        <authorList>
            <person name="Tisza M.J."/>
            <person name="Buck C.B."/>
        </authorList>
    </citation>
    <scope>NUCLEOTIDE SEQUENCE</scope>
    <source>
        <strain evidence="2">CtncN39</strain>
    </source>
</reference>
<accession>A0A8S5V2K0</accession>